<reference evidence="9 10" key="1">
    <citation type="submission" date="2023-02" db="EMBL/GenBank/DDBJ databases">
        <title>LHISI_Scaffold_Assembly.</title>
        <authorList>
            <person name="Stuart O.P."/>
            <person name="Cleave R."/>
            <person name="Magrath M.J.L."/>
            <person name="Mikheyev A.S."/>
        </authorList>
    </citation>
    <scope>NUCLEOTIDE SEQUENCE [LARGE SCALE GENOMIC DNA]</scope>
    <source>
        <strain evidence="9">Daus_M_001</strain>
        <tissue evidence="9">Leg muscle</tissue>
    </source>
</reference>
<keyword evidence="4" id="KW-0540">Nuclease</keyword>
<accession>A0ABQ9G7B8</accession>
<evidence type="ECO:0000256" key="3">
    <source>
        <dbReference type="ARBA" id="ARBA00006958"/>
    </source>
</evidence>
<keyword evidence="6" id="KW-0378">Hydrolase</keyword>
<dbReference type="InterPro" id="IPR045249">
    <property type="entry name" value="HARBI1-like"/>
</dbReference>
<keyword evidence="7" id="KW-0539">Nucleus</keyword>
<dbReference type="Pfam" id="PF13359">
    <property type="entry name" value="DDE_Tnp_4"/>
    <property type="match status" value="1"/>
</dbReference>
<keyword evidence="10" id="KW-1185">Reference proteome</keyword>
<feature type="domain" description="DDE Tnp4" evidence="8">
    <location>
        <begin position="177"/>
        <end position="267"/>
    </location>
</feature>
<comment type="similarity">
    <text evidence="3">Belongs to the HARBI1 family.</text>
</comment>
<comment type="caution">
    <text evidence="9">The sequence shown here is derived from an EMBL/GenBank/DDBJ whole genome shotgun (WGS) entry which is preliminary data.</text>
</comment>
<evidence type="ECO:0000313" key="10">
    <source>
        <dbReference type="Proteomes" id="UP001159363"/>
    </source>
</evidence>
<evidence type="ECO:0000259" key="8">
    <source>
        <dbReference type="Pfam" id="PF13359"/>
    </source>
</evidence>
<dbReference type="Proteomes" id="UP001159363">
    <property type="component" value="Chromosome 13"/>
</dbReference>
<dbReference type="InterPro" id="IPR027806">
    <property type="entry name" value="HARBI1_dom"/>
</dbReference>
<evidence type="ECO:0000256" key="1">
    <source>
        <dbReference type="ARBA" id="ARBA00001968"/>
    </source>
</evidence>
<gene>
    <name evidence="9" type="ORF">PR048_029857</name>
</gene>
<evidence type="ECO:0000256" key="7">
    <source>
        <dbReference type="ARBA" id="ARBA00023242"/>
    </source>
</evidence>
<dbReference type="PANTHER" id="PTHR22930:SF269">
    <property type="entry name" value="NUCLEASE HARBI1-LIKE PROTEIN"/>
    <property type="match status" value="1"/>
</dbReference>
<protein>
    <recommendedName>
        <fullName evidence="8">DDE Tnp4 domain-containing protein</fullName>
    </recommendedName>
</protein>
<comment type="cofactor">
    <cofactor evidence="1">
        <name>a divalent metal cation</name>
        <dbReference type="ChEBI" id="CHEBI:60240"/>
    </cofactor>
</comment>
<organism evidence="9 10">
    <name type="scientific">Dryococelus australis</name>
    <dbReference type="NCBI Taxonomy" id="614101"/>
    <lineage>
        <taxon>Eukaryota</taxon>
        <taxon>Metazoa</taxon>
        <taxon>Ecdysozoa</taxon>
        <taxon>Arthropoda</taxon>
        <taxon>Hexapoda</taxon>
        <taxon>Insecta</taxon>
        <taxon>Pterygota</taxon>
        <taxon>Neoptera</taxon>
        <taxon>Polyneoptera</taxon>
        <taxon>Phasmatodea</taxon>
        <taxon>Verophasmatodea</taxon>
        <taxon>Anareolatae</taxon>
        <taxon>Phasmatidae</taxon>
        <taxon>Eurycanthinae</taxon>
        <taxon>Dryococelus</taxon>
    </lineage>
</organism>
<dbReference type="EMBL" id="JARBHB010000014">
    <property type="protein sequence ID" value="KAJ8868341.1"/>
    <property type="molecule type" value="Genomic_DNA"/>
</dbReference>
<evidence type="ECO:0000313" key="9">
    <source>
        <dbReference type="EMBL" id="KAJ8868341.1"/>
    </source>
</evidence>
<comment type="subcellular location">
    <subcellularLocation>
        <location evidence="2">Nucleus</location>
    </subcellularLocation>
</comment>
<name>A0ABQ9G7B8_9NEOP</name>
<evidence type="ECO:0000256" key="6">
    <source>
        <dbReference type="ARBA" id="ARBA00022801"/>
    </source>
</evidence>
<evidence type="ECO:0000256" key="5">
    <source>
        <dbReference type="ARBA" id="ARBA00022723"/>
    </source>
</evidence>
<sequence>MRTTDEDSFTNYMRMTPVQFDILLSRVESDLTKFPNRGYICPVARLTLALSKLQGIHHSCTMFNVASIWLLVTMRSISYQYRIAPNTCSKIINEVCSIIWSRLLPVVFKPMSNESWERFARGFEEKFNFPFCLGAIDQNHCQIQVAKCHSLPIFVSQNINTTCPTCVCRLSLGADLSVVLLAIASANHLFIAVDIGAPGRQSDGGILSHHASRNLLTTHFLSKTHTMRPYPGKQFGDNEIMLNNRISQARMSVNIFGILASRWRVQSQASHILSRASSNKQFSYTIGCCSMKNQLAQLQEGQWKEIVTSDDALRNLAASIDLLSNIYSTTSASIREEFTNHFLSSG</sequence>
<proteinExistence type="inferred from homology"/>
<evidence type="ECO:0000256" key="2">
    <source>
        <dbReference type="ARBA" id="ARBA00004123"/>
    </source>
</evidence>
<dbReference type="PANTHER" id="PTHR22930">
    <property type="match status" value="1"/>
</dbReference>
<evidence type="ECO:0000256" key="4">
    <source>
        <dbReference type="ARBA" id="ARBA00022722"/>
    </source>
</evidence>
<keyword evidence="5" id="KW-0479">Metal-binding</keyword>